<feature type="transmembrane region" description="Helical" evidence="2">
    <location>
        <begin position="161"/>
        <end position="179"/>
    </location>
</feature>
<evidence type="ECO:0000256" key="1">
    <source>
        <dbReference type="SAM" id="MobiDB-lite"/>
    </source>
</evidence>
<evidence type="ECO:0000313" key="3">
    <source>
        <dbReference type="EMBL" id="QHS98936.1"/>
    </source>
</evidence>
<name>A0A6C0C3I7_9ZZZZ</name>
<organism evidence="3">
    <name type="scientific">viral metagenome</name>
    <dbReference type="NCBI Taxonomy" id="1070528"/>
    <lineage>
        <taxon>unclassified sequences</taxon>
        <taxon>metagenomes</taxon>
        <taxon>organismal metagenomes</taxon>
    </lineage>
</organism>
<keyword evidence="2" id="KW-1133">Transmembrane helix</keyword>
<sequence length="188" mass="21134">MSLGTTSIESLPNEIGKNNVNLTIKETPQPKGNVPTQLSKESINQIVSGLQDAAGSGLTALPSRDLPTNNQHISQDEQQKPNYVPESEAPDYIGDNSDFESILKRDNDEHNEQDRLDVLYEELQTPILVMILFFAFNLPYFNKSLIKNMPSLFLRDGNLKLSGYVFKTFAFGVSFYGITKMSKYLSEY</sequence>
<feature type="region of interest" description="Disordered" evidence="1">
    <location>
        <begin position="57"/>
        <end position="91"/>
    </location>
</feature>
<dbReference type="AlphaFoldDB" id="A0A6C0C3I7"/>
<protein>
    <submittedName>
        <fullName evidence="3">Uncharacterized protein</fullName>
    </submittedName>
</protein>
<feature type="transmembrane region" description="Helical" evidence="2">
    <location>
        <begin position="123"/>
        <end position="141"/>
    </location>
</feature>
<dbReference type="EMBL" id="MN739330">
    <property type="protein sequence ID" value="QHS98936.1"/>
    <property type="molecule type" value="Genomic_DNA"/>
</dbReference>
<keyword evidence="2" id="KW-0472">Membrane</keyword>
<proteinExistence type="predicted"/>
<keyword evidence="2" id="KW-0812">Transmembrane</keyword>
<evidence type="ECO:0000256" key="2">
    <source>
        <dbReference type="SAM" id="Phobius"/>
    </source>
</evidence>
<accession>A0A6C0C3I7</accession>
<reference evidence="3" key="1">
    <citation type="journal article" date="2020" name="Nature">
        <title>Giant virus diversity and host interactions through global metagenomics.</title>
        <authorList>
            <person name="Schulz F."/>
            <person name="Roux S."/>
            <person name="Paez-Espino D."/>
            <person name="Jungbluth S."/>
            <person name="Walsh D.A."/>
            <person name="Denef V.J."/>
            <person name="McMahon K.D."/>
            <person name="Konstantinidis K.T."/>
            <person name="Eloe-Fadrosh E.A."/>
            <person name="Kyrpides N.C."/>
            <person name="Woyke T."/>
        </authorList>
    </citation>
    <scope>NUCLEOTIDE SEQUENCE</scope>
    <source>
        <strain evidence="3">GVMAG-M-3300020185-18</strain>
    </source>
</reference>